<evidence type="ECO:0000313" key="2">
    <source>
        <dbReference type="EMBL" id="RKL67021.1"/>
    </source>
</evidence>
<keyword evidence="3" id="KW-1185">Reference proteome</keyword>
<reference evidence="2 3" key="1">
    <citation type="submission" date="2017-10" db="EMBL/GenBank/DDBJ databases">
        <title>Bacillus sp. nov., a halophilic bacterium isolated from a Keqin Lake.</title>
        <authorList>
            <person name="Wang H."/>
        </authorList>
    </citation>
    <scope>NUCLEOTIDE SEQUENCE [LARGE SCALE GENOMIC DNA]</scope>
    <source>
        <strain evidence="2 3">KCTC 13187</strain>
    </source>
</reference>
<keyword evidence="1" id="KW-1133">Transmembrane helix</keyword>
<evidence type="ECO:0000313" key="3">
    <source>
        <dbReference type="Proteomes" id="UP000281498"/>
    </source>
</evidence>
<comment type="caution">
    <text evidence="2">The sequence shown here is derived from an EMBL/GenBank/DDBJ whole genome shotgun (WGS) entry which is preliminary data.</text>
</comment>
<dbReference type="OrthoDB" id="1738492at2"/>
<accession>A0A3A9K9E8</accession>
<dbReference type="RefSeq" id="WP_110937493.1">
    <property type="nucleotide sequence ID" value="NZ_KZ614146.1"/>
</dbReference>
<sequence length="290" mass="33904">MDLQTAYKIMDVSEDITIEKLEAQYLIWIRKDKAQQGKTRISSNDVINMDTITEAYNLILNYIQFTDNQIESRGGVREKIGHFIEHYKYHTLGILFLIFVFGSIMFHFIDHRIEQARESDIPPPDLEILLFGDYYAEDITVLENTLEKTFPEWENMEVNFEYSPTETTSEMDITSVQQRPLTLMIEEPDIYITDQTHFDLLLDLDTHLPIEIDISDDLKEQIGDHSLKFHQVEGEEKEELYGVDLSRSEVFSEVQIVGSEKIVSIRSETNNYENALTFIKKVLEKVEETE</sequence>
<dbReference type="AlphaFoldDB" id="A0A3A9K9E8"/>
<keyword evidence="1" id="KW-0812">Transmembrane</keyword>
<protein>
    <submittedName>
        <fullName evidence="2">Uncharacterized protein</fullName>
    </submittedName>
</protein>
<dbReference type="EMBL" id="PDOE01000004">
    <property type="protein sequence ID" value="RKL67021.1"/>
    <property type="molecule type" value="Genomic_DNA"/>
</dbReference>
<organism evidence="2 3">
    <name type="scientific">Salipaludibacillus neizhouensis</name>
    <dbReference type="NCBI Taxonomy" id="885475"/>
    <lineage>
        <taxon>Bacteria</taxon>
        <taxon>Bacillati</taxon>
        <taxon>Bacillota</taxon>
        <taxon>Bacilli</taxon>
        <taxon>Bacillales</taxon>
        <taxon>Bacillaceae</taxon>
    </lineage>
</organism>
<name>A0A3A9K9E8_9BACI</name>
<evidence type="ECO:0000256" key="1">
    <source>
        <dbReference type="SAM" id="Phobius"/>
    </source>
</evidence>
<keyword evidence="1" id="KW-0472">Membrane</keyword>
<feature type="transmembrane region" description="Helical" evidence="1">
    <location>
        <begin position="89"/>
        <end position="109"/>
    </location>
</feature>
<dbReference type="Proteomes" id="UP000281498">
    <property type="component" value="Unassembled WGS sequence"/>
</dbReference>
<gene>
    <name evidence="2" type="ORF">CR203_10895</name>
</gene>
<proteinExistence type="predicted"/>